<dbReference type="CDD" id="cd11660">
    <property type="entry name" value="SANT_TRF"/>
    <property type="match status" value="1"/>
</dbReference>
<dbReference type="PROSITE" id="PS51294">
    <property type="entry name" value="HTH_MYB"/>
    <property type="match status" value="1"/>
</dbReference>
<feature type="compositionally biased region" description="Gly residues" evidence="2">
    <location>
        <begin position="82"/>
        <end position="93"/>
    </location>
</feature>
<evidence type="ECO:0000256" key="2">
    <source>
        <dbReference type="SAM" id="MobiDB-lite"/>
    </source>
</evidence>
<feature type="domain" description="HTH myb-type" evidence="4">
    <location>
        <begin position="242"/>
        <end position="292"/>
    </location>
</feature>
<evidence type="ECO:0008006" key="7">
    <source>
        <dbReference type="Google" id="ProtNLM"/>
    </source>
</evidence>
<evidence type="ECO:0000313" key="6">
    <source>
        <dbReference type="Proteomes" id="UP000750711"/>
    </source>
</evidence>
<dbReference type="InterPro" id="IPR009057">
    <property type="entry name" value="Homeodomain-like_sf"/>
</dbReference>
<dbReference type="AlphaFoldDB" id="A0A9P8L753"/>
<protein>
    <recommendedName>
        <fullName evidence="7">Myb-like domain-containing protein</fullName>
    </recommendedName>
</protein>
<evidence type="ECO:0000259" key="4">
    <source>
        <dbReference type="PROSITE" id="PS51294"/>
    </source>
</evidence>
<dbReference type="Gene3D" id="1.10.10.60">
    <property type="entry name" value="Homeodomain-like"/>
    <property type="match status" value="1"/>
</dbReference>
<dbReference type="InterPro" id="IPR052450">
    <property type="entry name" value="TRBD-Containing_Protein"/>
</dbReference>
<keyword evidence="6" id="KW-1185">Reference proteome</keyword>
<organism evidence="5 6">
    <name type="scientific">Trichoglossum hirsutum</name>
    <dbReference type="NCBI Taxonomy" id="265104"/>
    <lineage>
        <taxon>Eukaryota</taxon>
        <taxon>Fungi</taxon>
        <taxon>Dikarya</taxon>
        <taxon>Ascomycota</taxon>
        <taxon>Pezizomycotina</taxon>
        <taxon>Geoglossomycetes</taxon>
        <taxon>Geoglossales</taxon>
        <taxon>Geoglossaceae</taxon>
        <taxon>Trichoglossum</taxon>
    </lineage>
</organism>
<reference evidence="5" key="1">
    <citation type="submission" date="2021-03" db="EMBL/GenBank/DDBJ databases">
        <title>Comparative genomics and phylogenomic investigation of the class Geoglossomycetes provide insights into ecological specialization and systematics.</title>
        <authorList>
            <person name="Melie T."/>
            <person name="Pirro S."/>
            <person name="Miller A.N."/>
            <person name="Quandt A."/>
        </authorList>
    </citation>
    <scope>NUCLEOTIDE SEQUENCE</scope>
    <source>
        <strain evidence="5">CAQ_001_2017</strain>
    </source>
</reference>
<feature type="compositionally biased region" description="Polar residues" evidence="2">
    <location>
        <begin position="63"/>
        <end position="75"/>
    </location>
</feature>
<feature type="region of interest" description="Disordered" evidence="2">
    <location>
        <begin position="25"/>
        <end position="169"/>
    </location>
</feature>
<dbReference type="Pfam" id="PF00249">
    <property type="entry name" value="Myb_DNA-binding"/>
    <property type="match status" value="1"/>
</dbReference>
<evidence type="ECO:0000259" key="3">
    <source>
        <dbReference type="PROSITE" id="PS50090"/>
    </source>
</evidence>
<comment type="caution">
    <text evidence="5">The sequence shown here is derived from an EMBL/GenBank/DDBJ whole genome shotgun (WGS) entry which is preliminary data.</text>
</comment>
<dbReference type="InterPro" id="IPR017930">
    <property type="entry name" value="Myb_dom"/>
</dbReference>
<dbReference type="EMBL" id="JAGHQM010001727">
    <property type="protein sequence ID" value="KAH0552882.1"/>
    <property type="molecule type" value="Genomic_DNA"/>
</dbReference>
<dbReference type="PANTHER" id="PTHR46734">
    <property type="entry name" value="TELOMERIC REPEAT-BINDING FACTOR 1 TERF1"/>
    <property type="match status" value="1"/>
</dbReference>
<dbReference type="PROSITE" id="PS50090">
    <property type="entry name" value="MYB_LIKE"/>
    <property type="match status" value="1"/>
</dbReference>
<sequence>MAAEPRLTAFLDDTLSLFRGISQHPSLQLPPLQDPIPSLSASRPLPLEPSASANRDAHASPAPQYSISAGRTASGKTRAANGGPGGGGGGGGENAVQSAEGVVKVAEKPSTPPNKGRDQSRELNTDEMAESAQTSGPRKRQKLDSDGEPDGIYLQLPKMCGKRAHSDNAPSLAGLEHIVNPLHLSGSAGLGTAYPPVAQGAFEDAHGRNSLNAAPVTTGESPASCSAGGTGNGPVETPSKRENRRPRRKWGEQETDHLLRGVALYGVGNWKKILEHSEFSFNARSSIDLKDR</sequence>
<dbReference type="PANTHER" id="PTHR46734:SF1">
    <property type="entry name" value="TELOMERIC REPEAT-BINDING FACTOR 1"/>
    <property type="match status" value="1"/>
</dbReference>
<dbReference type="InterPro" id="IPR001005">
    <property type="entry name" value="SANT/Myb"/>
</dbReference>
<evidence type="ECO:0000256" key="1">
    <source>
        <dbReference type="ARBA" id="ARBA00023242"/>
    </source>
</evidence>
<dbReference type="SUPFAM" id="SSF46689">
    <property type="entry name" value="Homeodomain-like"/>
    <property type="match status" value="1"/>
</dbReference>
<keyword evidence="1" id="KW-0539">Nucleus</keyword>
<feature type="region of interest" description="Disordered" evidence="2">
    <location>
        <begin position="210"/>
        <end position="255"/>
    </location>
</feature>
<gene>
    <name evidence="5" type="ORF">GP486_006919</name>
</gene>
<feature type="non-terminal residue" evidence="5">
    <location>
        <position position="292"/>
    </location>
</feature>
<evidence type="ECO:0000313" key="5">
    <source>
        <dbReference type="EMBL" id="KAH0552882.1"/>
    </source>
</evidence>
<dbReference type="Proteomes" id="UP000750711">
    <property type="component" value="Unassembled WGS sequence"/>
</dbReference>
<accession>A0A9P8L753</accession>
<feature type="domain" description="Myb-like" evidence="3">
    <location>
        <begin position="242"/>
        <end position="292"/>
    </location>
</feature>
<name>A0A9P8L753_9PEZI</name>
<proteinExistence type="predicted"/>
<feature type="compositionally biased region" description="Basic and acidic residues" evidence="2">
    <location>
        <begin position="115"/>
        <end position="124"/>
    </location>
</feature>